<gene>
    <name evidence="1" type="ORF">ROHU_028537</name>
</gene>
<organism evidence="1 2">
    <name type="scientific">Labeo rohita</name>
    <name type="common">Indian major carp</name>
    <name type="synonym">Cyprinus rohita</name>
    <dbReference type="NCBI Taxonomy" id="84645"/>
    <lineage>
        <taxon>Eukaryota</taxon>
        <taxon>Metazoa</taxon>
        <taxon>Chordata</taxon>
        <taxon>Craniata</taxon>
        <taxon>Vertebrata</taxon>
        <taxon>Euteleostomi</taxon>
        <taxon>Actinopterygii</taxon>
        <taxon>Neopterygii</taxon>
        <taxon>Teleostei</taxon>
        <taxon>Ostariophysi</taxon>
        <taxon>Cypriniformes</taxon>
        <taxon>Cyprinidae</taxon>
        <taxon>Labeoninae</taxon>
        <taxon>Labeonini</taxon>
        <taxon>Labeo</taxon>
    </lineage>
</organism>
<reference evidence="1 2" key="1">
    <citation type="submission" date="2018-03" db="EMBL/GenBank/DDBJ databases">
        <title>Draft genome sequence of Rohu Carp (Labeo rohita).</title>
        <authorList>
            <person name="Das P."/>
            <person name="Kushwaha B."/>
            <person name="Joshi C.G."/>
            <person name="Kumar D."/>
            <person name="Nagpure N.S."/>
            <person name="Sahoo L."/>
            <person name="Das S.P."/>
            <person name="Bit A."/>
            <person name="Patnaik S."/>
            <person name="Meher P.K."/>
            <person name="Jayasankar P."/>
            <person name="Koringa P.G."/>
            <person name="Patel N.V."/>
            <person name="Hinsu A.T."/>
            <person name="Kumar R."/>
            <person name="Pandey M."/>
            <person name="Agarwal S."/>
            <person name="Srivastava S."/>
            <person name="Singh M."/>
            <person name="Iquebal M.A."/>
            <person name="Jaiswal S."/>
            <person name="Angadi U.B."/>
            <person name="Kumar N."/>
            <person name="Raza M."/>
            <person name="Shah T.M."/>
            <person name="Rai A."/>
            <person name="Jena J.K."/>
        </authorList>
    </citation>
    <scope>NUCLEOTIDE SEQUENCE [LARGE SCALE GENOMIC DNA]</scope>
    <source>
        <strain evidence="1">DASCIFA01</strain>
        <tissue evidence="1">Testis</tissue>
    </source>
</reference>
<dbReference type="AlphaFoldDB" id="A0A498MCG1"/>
<protein>
    <submittedName>
        <fullName evidence="1">Pheromone-regulated PRM7-like protein</fullName>
    </submittedName>
</protein>
<name>A0A498MCG1_LABRO</name>
<dbReference type="Proteomes" id="UP000290572">
    <property type="component" value="Unassembled WGS sequence"/>
</dbReference>
<dbReference type="STRING" id="84645.A0A498MCG1"/>
<sequence length="339" mass="35543">MRGDRSLCSGTAISCPDAAATALSVPDAAATAISCPDAGSEAAVTALSVPDAAATAISCPDAAATALSVPDAAVTAIPVPDAAVTAIPVPDAAVTAIPVPDAAATAISVPDAAVTALVVLEAAVTALSVPDATVTADVPLVARPAHLRVSFDESMAAGGFEDTSVQPYHFEPESDPERDDAPKKFGNYGLDRTYLNALAYANDPRPYSMALFALQQKYGQPHQLVLREIKAILALPRQLLSKLPTEHVTNFARYARASLNGQSYNLINFSVWLQEEAECQAMADQELKVISPGFSRQAFAKLLEHRTKIGGRMEAAQRTVLKEMDLPSICVFADTTLID</sequence>
<dbReference type="EMBL" id="QBIY01012879">
    <property type="protein sequence ID" value="RXN14757.1"/>
    <property type="molecule type" value="Genomic_DNA"/>
</dbReference>
<comment type="caution">
    <text evidence="1">The sequence shown here is derived from an EMBL/GenBank/DDBJ whole genome shotgun (WGS) entry which is preliminary data.</text>
</comment>
<evidence type="ECO:0000313" key="1">
    <source>
        <dbReference type="EMBL" id="RXN14757.1"/>
    </source>
</evidence>
<accession>A0A498MCG1</accession>
<proteinExistence type="predicted"/>
<evidence type="ECO:0000313" key="2">
    <source>
        <dbReference type="Proteomes" id="UP000290572"/>
    </source>
</evidence>
<keyword evidence="2" id="KW-1185">Reference proteome</keyword>